<dbReference type="EMBL" id="OZ004255">
    <property type="protein sequence ID" value="CAK7900533.1"/>
    <property type="molecule type" value="Genomic_DNA"/>
</dbReference>
<reference evidence="2 3" key="1">
    <citation type="submission" date="2024-01" db="EMBL/GenBank/DDBJ databases">
        <authorList>
            <consortium name="Genoscope - CEA"/>
            <person name="William W."/>
        </authorList>
    </citation>
    <scope>NUCLEOTIDE SEQUENCE [LARGE SCALE GENOMIC DNA]</scope>
    <source>
        <strain evidence="2 3">29B2s-10</strain>
    </source>
</reference>
<evidence type="ECO:0000313" key="2">
    <source>
        <dbReference type="EMBL" id="CAK7900533.1"/>
    </source>
</evidence>
<dbReference type="InterPro" id="IPR018838">
    <property type="entry name" value="ZGRF1-like_N"/>
</dbReference>
<name>A0ABP0EDL1_9ASCO</name>
<sequence>MATSQVHRSVVQEYSILYSSRLKQKSKNWQDGILKFYHFNNRIDIHNGEGHLIASDFFPPSRLPSRIETEYLKEGNEFKLPNGNILIEMDEKLECYERDVSNMFKRTDATPNPEVKIKYENDTPINTMRKLNDGSRLKGTVEKENRSLQELTSSQIKRRPIGLQRKKLHRVNVNTPPSPIIEISNNNTKQLENNSIVKVSPIEPKIEAQDEVIRIPAKSSTHFKYLCKNPLQLPMQDFGSCVVGGSRSMSMDFKGEDEPVVATQHELYEDVSDEEPIADKNTVITAVERSTIPYGSELQGMRSSQMQCTNQNAVKQEVSVVKEGPSKQCKVNELNNADIIYDLSDMEEDMQFAEMVGNITTFANP</sequence>
<evidence type="ECO:0000259" key="1">
    <source>
        <dbReference type="Pfam" id="PF10382"/>
    </source>
</evidence>
<gene>
    <name evidence="2" type="ORF">CAAN4_C07778</name>
</gene>
<keyword evidence="3" id="KW-1185">Reference proteome</keyword>
<dbReference type="Pfam" id="PF10382">
    <property type="entry name" value="ZGRF1-like_N"/>
    <property type="match status" value="1"/>
</dbReference>
<dbReference type="Proteomes" id="UP001497600">
    <property type="component" value="Chromosome C"/>
</dbReference>
<feature type="domain" description="5'-3' DNA helicase ZGRF1-like N-terminal" evidence="1">
    <location>
        <begin position="11"/>
        <end position="100"/>
    </location>
</feature>
<protein>
    <recommendedName>
        <fullName evidence="1">5'-3' DNA helicase ZGRF1-like N-terminal domain-containing protein</fullName>
    </recommendedName>
</protein>
<evidence type="ECO:0000313" key="3">
    <source>
        <dbReference type="Proteomes" id="UP001497600"/>
    </source>
</evidence>
<proteinExistence type="predicted"/>
<accession>A0ABP0EDL1</accession>
<organism evidence="2 3">
    <name type="scientific">[Candida] anglica</name>
    <dbReference type="NCBI Taxonomy" id="148631"/>
    <lineage>
        <taxon>Eukaryota</taxon>
        <taxon>Fungi</taxon>
        <taxon>Dikarya</taxon>
        <taxon>Ascomycota</taxon>
        <taxon>Saccharomycotina</taxon>
        <taxon>Pichiomycetes</taxon>
        <taxon>Debaryomycetaceae</taxon>
        <taxon>Kurtzmaniella</taxon>
    </lineage>
</organism>